<dbReference type="AlphaFoldDB" id="A0A7L6WJS1"/>
<accession>A0A7L6WJS1</accession>
<dbReference type="Proteomes" id="UP000516705">
    <property type="component" value="Chromosome"/>
</dbReference>
<organism evidence="1 2">
    <name type="scientific">Streptococcus salivarius</name>
    <dbReference type="NCBI Taxonomy" id="1304"/>
    <lineage>
        <taxon>Bacteria</taxon>
        <taxon>Bacillati</taxon>
        <taxon>Bacillota</taxon>
        <taxon>Bacilli</taxon>
        <taxon>Lactobacillales</taxon>
        <taxon>Streptococcaceae</taxon>
        <taxon>Streptococcus</taxon>
    </lineage>
</organism>
<sequence length="231" mass="28577">MNLNFYKDIFQEYKNQDLSETEKNEIIRDRSQYILDEQYRRDKDNKVIKNRDDFFDMYFVRPFESPFEKPKDWYTTFHNWRYKHQIPQKYIIALKQMDVTKEVYANYLWEKYPTMIAESTRKVPIYQALRIGEDIVKNDLEPVIHEALIINKKRQDRYFEQYMEDFRKSINMAIDHAIWEYKEQDIIETETDRAFSILLDKKNSRLYLKRKWYTKGISRESILRNLRKNGI</sequence>
<evidence type="ECO:0000313" key="2">
    <source>
        <dbReference type="Proteomes" id="UP000516705"/>
    </source>
</evidence>
<proteinExistence type="predicted"/>
<gene>
    <name evidence="1" type="ORF">HRE60_00600</name>
</gene>
<reference evidence="1 2" key="1">
    <citation type="journal article" date="2020" name="Microbiol. Resour. Announc.">
        <title>Complete Genome Sequence of Streptococcus salivarius DB-B5, a Novel Probiotic Candidate Isolated from the Supragingival Plaque of a Healthy Female Subject.</title>
        <authorList>
            <person name="Fields F.R."/>
            <person name="Li X."/>
            <person name="Navarre W.W."/>
            <person name="Naito M."/>
        </authorList>
    </citation>
    <scope>NUCLEOTIDE SEQUENCE [LARGE SCALE GENOMIC DNA]</scope>
    <source>
        <strain evidence="1 2">DB-B5</strain>
    </source>
</reference>
<dbReference type="RefSeq" id="WP_181670854.1">
    <property type="nucleotide sequence ID" value="NZ_CP054153.1"/>
</dbReference>
<dbReference type="EMBL" id="CP054153">
    <property type="protein sequence ID" value="QMI50204.1"/>
    <property type="molecule type" value="Genomic_DNA"/>
</dbReference>
<protein>
    <submittedName>
        <fullName evidence="1">Uncharacterized protein</fullName>
    </submittedName>
</protein>
<name>A0A7L6WJS1_STRSL</name>
<evidence type="ECO:0000313" key="1">
    <source>
        <dbReference type="EMBL" id="QMI50204.1"/>
    </source>
</evidence>